<dbReference type="PANTHER" id="PTHR47219">
    <property type="entry name" value="RAB GTPASE-ACTIVATING PROTEIN 1-LIKE"/>
    <property type="match status" value="1"/>
</dbReference>
<proteinExistence type="predicted"/>
<dbReference type="PROSITE" id="PS50086">
    <property type="entry name" value="TBC_RABGAP"/>
    <property type="match status" value="1"/>
</dbReference>
<dbReference type="InterPro" id="IPR035969">
    <property type="entry name" value="Rab-GAP_TBC_sf"/>
</dbReference>
<feature type="region of interest" description="Disordered" evidence="1">
    <location>
        <begin position="123"/>
        <end position="146"/>
    </location>
</feature>
<reference evidence="3" key="1">
    <citation type="submission" date="2021-01" db="EMBL/GenBank/DDBJ databases">
        <authorList>
            <person name="Corre E."/>
            <person name="Pelletier E."/>
            <person name="Niang G."/>
            <person name="Scheremetjew M."/>
            <person name="Finn R."/>
            <person name="Kale V."/>
            <person name="Holt S."/>
            <person name="Cochrane G."/>
            <person name="Meng A."/>
            <person name="Brown T."/>
            <person name="Cohen L."/>
        </authorList>
    </citation>
    <scope>NUCLEOTIDE SEQUENCE</scope>
    <source>
        <strain evidence="3">CCMP1374</strain>
    </source>
</reference>
<accession>A0A7S0HSH8</accession>
<sequence length="146" mass="16489">MPLLQGSLQQLRDLMAGHLPRLAAHLDDSGIDVTLFATQWFMTLGLDCLPFDASLRLLDLVCYEGSLLPLFRFALGVLSSQEKALLQLHDMEMLMLRLRHLSAAMEDVPRFFKRHVAPQRPKLPQHFGQEAKLEPPPTPSAGRMFT</sequence>
<evidence type="ECO:0000259" key="2">
    <source>
        <dbReference type="PROSITE" id="PS50086"/>
    </source>
</evidence>
<dbReference type="InterPro" id="IPR050302">
    <property type="entry name" value="Rab_GAP_TBC_domain"/>
</dbReference>
<dbReference type="EMBL" id="HBEP01025681">
    <property type="protein sequence ID" value="CAD8497861.1"/>
    <property type="molecule type" value="Transcribed_RNA"/>
</dbReference>
<dbReference type="GO" id="GO:0031267">
    <property type="term" value="F:small GTPase binding"/>
    <property type="evidence" value="ECO:0007669"/>
    <property type="project" value="TreeGrafter"/>
</dbReference>
<dbReference type="SUPFAM" id="SSF47923">
    <property type="entry name" value="Ypt/Rab-GAP domain of gyp1p"/>
    <property type="match status" value="1"/>
</dbReference>
<evidence type="ECO:0000256" key="1">
    <source>
        <dbReference type="SAM" id="MobiDB-lite"/>
    </source>
</evidence>
<dbReference type="Gene3D" id="1.10.472.80">
    <property type="entry name" value="Ypt/Rab-GAP domain of gyp1p, domain 3"/>
    <property type="match status" value="1"/>
</dbReference>
<dbReference type="PANTHER" id="PTHR47219:SF9">
    <property type="entry name" value="GTPASE ACTIVATING PROTEIN AND CENTROSOME-ASSOCIATED, ISOFORM B"/>
    <property type="match status" value="1"/>
</dbReference>
<dbReference type="Pfam" id="PF00566">
    <property type="entry name" value="RabGAP-TBC"/>
    <property type="match status" value="1"/>
</dbReference>
<evidence type="ECO:0000313" key="3">
    <source>
        <dbReference type="EMBL" id="CAD8497861.1"/>
    </source>
</evidence>
<dbReference type="InterPro" id="IPR000195">
    <property type="entry name" value="Rab-GAP-TBC_dom"/>
</dbReference>
<gene>
    <name evidence="3" type="ORF">PANT1444_LOCUS14613</name>
</gene>
<dbReference type="GO" id="GO:0005096">
    <property type="term" value="F:GTPase activator activity"/>
    <property type="evidence" value="ECO:0007669"/>
    <property type="project" value="TreeGrafter"/>
</dbReference>
<name>A0A7S0HSH8_9EUKA</name>
<protein>
    <recommendedName>
        <fullName evidence="2">Rab-GAP TBC domain-containing protein</fullName>
    </recommendedName>
</protein>
<feature type="domain" description="Rab-GAP TBC" evidence="2">
    <location>
        <begin position="1"/>
        <end position="65"/>
    </location>
</feature>
<dbReference type="AlphaFoldDB" id="A0A7S0HSH8"/>
<organism evidence="3">
    <name type="scientific">Phaeocystis antarctica</name>
    <dbReference type="NCBI Taxonomy" id="33657"/>
    <lineage>
        <taxon>Eukaryota</taxon>
        <taxon>Haptista</taxon>
        <taxon>Haptophyta</taxon>
        <taxon>Prymnesiophyceae</taxon>
        <taxon>Phaeocystales</taxon>
        <taxon>Phaeocystaceae</taxon>
        <taxon>Phaeocystis</taxon>
    </lineage>
</organism>